<protein>
    <submittedName>
        <fullName evidence="1">Uncharacterized protein</fullName>
    </submittedName>
</protein>
<comment type="caution">
    <text evidence="1">The sequence shown here is derived from an EMBL/GenBank/DDBJ whole genome shotgun (WGS) entry which is preliminary data.</text>
</comment>
<dbReference type="AlphaFoldDB" id="A0AAW7Q4U1"/>
<organism evidence="1 2">
    <name type="scientific">Aliarcobacter butzleri</name>
    <dbReference type="NCBI Taxonomy" id="28197"/>
    <lineage>
        <taxon>Bacteria</taxon>
        <taxon>Pseudomonadati</taxon>
        <taxon>Campylobacterota</taxon>
        <taxon>Epsilonproteobacteria</taxon>
        <taxon>Campylobacterales</taxon>
        <taxon>Arcobacteraceae</taxon>
        <taxon>Aliarcobacter</taxon>
    </lineage>
</organism>
<evidence type="ECO:0000313" key="1">
    <source>
        <dbReference type="EMBL" id="MDN5114482.1"/>
    </source>
</evidence>
<dbReference type="EMBL" id="JAQJJC010000010">
    <property type="protein sequence ID" value="MDN5114482.1"/>
    <property type="molecule type" value="Genomic_DNA"/>
</dbReference>
<accession>A0AAW7Q4U1</accession>
<proteinExistence type="predicted"/>
<reference evidence="1" key="1">
    <citation type="journal article" date="2023" name="Microorganisms">
        <title>Genomic Characterization of Arcobacter butzleri Strains Isolated from Various Sources in Lithuania.</title>
        <authorList>
            <person name="Uljanovas D."/>
            <person name="Golz G."/>
            <person name="Fleischmann S."/>
            <person name="Kudirkiene E."/>
            <person name="Kasetiene N."/>
            <person name="Grineviciene A."/>
            <person name="Tamuleviciene E."/>
            <person name="Aksomaitiene J."/>
            <person name="Alter T."/>
            <person name="Malakauskas M."/>
        </authorList>
    </citation>
    <scope>NUCLEOTIDE SEQUENCE</scope>
    <source>
        <strain evidence="1">W48</strain>
    </source>
</reference>
<evidence type="ECO:0000313" key="2">
    <source>
        <dbReference type="Proteomes" id="UP001170713"/>
    </source>
</evidence>
<name>A0AAW7Q4U1_9BACT</name>
<dbReference type="RefSeq" id="WP_301343013.1">
    <property type="nucleotide sequence ID" value="NZ_JAQJJC010000010.1"/>
</dbReference>
<gene>
    <name evidence="1" type="ORF">PJV88_07530</name>
</gene>
<reference evidence="1" key="2">
    <citation type="submission" date="2023-01" db="EMBL/GenBank/DDBJ databases">
        <authorList>
            <person name="Uljanovas D."/>
        </authorList>
    </citation>
    <scope>NUCLEOTIDE SEQUENCE</scope>
    <source>
        <strain evidence="1">W48</strain>
    </source>
</reference>
<sequence>MILLIIDLLQKFDYRIDETNIKKFLKALQKLEEHQHQIFLEDLEKTLQHFDDKKRLQEQDFLNSLREKNSDR</sequence>
<dbReference type="Proteomes" id="UP001170713">
    <property type="component" value="Unassembled WGS sequence"/>
</dbReference>